<proteinExistence type="predicted"/>
<evidence type="ECO:0000313" key="4">
    <source>
        <dbReference type="Proteomes" id="UP000310689"/>
    </source>
</evidence>
<comment type="caution">
    <text evidence="1">The sequence shown here is derived from an EMBL/GenBank/DDBJ whole genome shotgun (WGS) entry which is preliminary data.</text>
</comment>
<reference evidence="3 4" key="1">
    <citation type="submission" date="2019-03" db="EMBL/GenBank/DDBJ databases">
        <title>Sequencing 23 genomes of Wallemia ichthyophaga.</title>
        <authorList>
            <person name="Gostincar C."/>
        </authorList>
    </citation>
    <scope>NUCLEOTIDE SEQUENCE [LARGE SCALE GENOMIC DNA]</scope>
    <source>
        <strain evidence="2 4">EXF-6200</strain>
        <strain evidence="1 3">EXF-8621</strain>
    </source>
</reference>
<dbReference type="EMBL" id="SPOF01000005">
    <property type="protein sequence ID" value="TIB16069.1"/>
    <property type="molecule type" value="Genomic_DNA"/>
</dbReference>
<dbReference type="Proteomes" id="UP000306954">
    <property type="component" value="Unassembled WGS sequence"/>
</dbReference>
<dbReference type="Proteomes" id="UP000310689">
    <property type="component" value="Unassembled WGS sequence"/>
</dbReference>
<dbReference type="EMBL" id="SPOI01000071">
    <property type="protein sequence ID" value="TIB38165.1"/>
    <property type="molecule type" value="Genomic_DNA"/>
</dbReference>
<protein>
    <submittedName>
        <fullName evidence="1">Uncharacterized protein</fullName>
    </submittedName>
</protein>
<organism evidence="1 3">
    <name type="scientific">Wallemia ichthyophaga</name>
    <dbReference type="NCBI Taxonomy" id="245174"/>
    <lineage>
        <taxon>Eukaryota</taxon>
        <taxon>Fungi</taxon>
        <taxon>Dikarya</taxon>
        <taxon>Basidiomycota</taxon>
        <taxon>Wallemiomycotina</taxon>
        <taxon>Wallemiomycetes</taxon>
        <taxon>Wallemiales</taxon>
        <taxon>Wallemiaceae</taxon>
        <taxon>Wallemia</taxon>
    </lineage>
</organism>
<evidence type="ECO:0000313" key="2">
    <source>
        <dbReference type="EMBL" id="TIB38165.1"/>
    </source>
</evidence>
<sequence>MLEERGQVSVALTYKSDLFQATMKLVLLAWSDVGLSESNCRPKRLAIERRALALFSFKAMYFNSYQKIDYTLKARKGTHLSNIAASEPWTKM</sequence>
<evidence type="ECO:0000313" key="3">
    <source>
        <dbReference type="Proteomes" id="UP000306954"/>
    </source>
</evidence>
<evidence type="ECO:0000313" key="1">
    <source>
        <dbReference type="EMBL" id="TIB16069.1"/>
    </source>
</evidence>
<name>A0A4T0IXJ2_WALIC</name>
<dbReference type="AlphaFoldDB" id="A0A4T0IXJ2"/>
<gene>
    <name evidence="2" type="ORF">E3P86_01796</name>
    <name evidence="1" type="ORF">E3P90_00625</name>
</gene>
<accession>A0A4T0IXJ2</accession>